<proteinExistence type="predicted"/>
<name>A0AAN6J8C6_9PEZI</name>
<comment type="caution">
    <text evidence="1">The sequence shown here is derived from an EMBL/GenBank/DDBJ whole genome shotgun (WGS) entry which is preliminary data.</text>
</comment>
<accession>A0AAN6J8C6</accession>
<reference evidence="1" key="1">
    <citation type="submission" date="2021-12" db="EMBL/GenBank/DDBJ databases">
        <title>Black yeast isolated from Biological Soil Crust.</title>
        <authorList>
            <person name="Kurbessoian T."/>
        </authorList>
    </citation>
    <scope>NUCLEOTIDE SEQUENCE</scope>
    <source>
        <strain evidence="1">CCFEE 5208</strain>
    </source>
</reference>
<organism evidence="1 2">
    <name type="scientific">Friedmanniomyces endolithicus</name>
    <dbReference type="NCBI Taxonomy" id="329885"/>
    <lineage>
        <taxon>Eukaryota</taxon>
        <taxon>Fungi</taxon>
        <taxon>Dikarya</taxon>
        <taxon>Ascomycota</taxon>
        <taxon>Pezizomycotina</taxon>
        <taxon>Dothideomycetes</taxon>
        <taxon>Dothideomycetidae</taxon>
        <taxon>Mycosphaerellales</taxon>
        <taxon>Teratosphaeriaceae</taxon>
        <taxon>Friedmanniomyces</taxon>
    </lineage>
</organism>
<protein>
    <submittedName>
        <fullName evidence="1">Uncharacterized protein</fullName>
    </submittedName>
</protein>
<dbReference type="AlphaFoldDB" id="A0AAN6J8C6"/>
<evidence type="ECO:0000313" key="1">
    <source>
        <dbReference type="EMBL" id="KAK0321098.1"/>
    </source>
</evidence>
<dbReference type="Proteomes" id="UP001168146">
    <property type="component" value="Unassembled WGS sequence"/>
</dbReference>
<sequence length="1020" mass="103997">MSGLSSSVNTSISAPQTPALFTRPGPVFDVSGSSSGLGRPSGTVPSLWSNTTYTTDCWAQWTDYWGNLAPSMSAIPTTQTLTSTFVSDFTYYHTTSIPLTTSATTETYYETGSEANHDAFATFTYEETQTVTLGGESLTPVSTLPVIYSTLTKVTTRQIDEYLALQSSSPRCILPSRVPLCQSEWSEWLAAGAVATRRPACSQASIDPEQCSTAISAFYASVPVHGNEGIPAWMTNGTSSFWPTTMSFAPSCTLGCQQCAITGNNVRLLYWSASTAHAATRSTNSTAHSERSVANGTAIHTAIFDGTTLTSPTIYISYDTLYASNSCHGIGRTIKNTIVPVASSDLSSLAYQPLANWAIGPGQWGNGELSYKYISRSFNLTDLIEPIPDSIFNQLPFCQRELRGWKAAGFNESRFTCSPRDAPYAPLIAIPTEVRGIDPAWASCTAWYGGLFDPPVALQGAAVVATATMPVAVQTTLASAGSTPSASLPAQTAGSYLPGSSSKSAELTVILASASTSLPMSGVASDGSQIVVPAPSTSMVDGGADPADVQPSVLASGAEGSTELSASTASAANLADSGIAGVAGVIASIIGASRSMSDGRINTQVTDPVHSSQTTTVVQSVPSAAAVTGLAASKVPVVTLPLPHPQPTSEDPELSALISALISLPSAASLATGLPSSTTWSVGAAQSISTAAGVQVGTLPGLQSISVGLGGSVTAKVPEPDPTLQTSISRTSTGLVFEVDSQIYTAYKPTSGIDGVEIANPTTTPSLAPGGYTRLGAQSISVIGDGSLAVGQNTLAFASSTAEATNRFVPSPTGSVTSDIVSETILTIGGQTITAMSAAGGIDIQQSTSTIHLVVGGIAATISSAIVSVNAGSQLEVAGSTSALPEVEGINQLMTLGSTVVTATLIAGQSGLAEVDGYTLSVGGPALTDSAEVISEAVGGAVAVTSTALAAPSKTDIVTTTSLGVSGSSARKVLPSSSTASVGQASRHWSRAREVGGGHHRGGEILDFHVPRHDSATQDC</sequence>
<evidence type="ECO:0000313" key="2">
    <source>
        <dbReference type="Proteomes" id="UP001168146"/>
    </source>
</evidence>
<dbReference type="EMBL" id="JASUXU010000022">
    <property type="protein sequence ID" value="KAK0321098.1"/>
    <property type="molecule type" value="Genomic_DNA"/>
</dbReference>
<gene>
    <name evidence="1" type="ORF">LTR82_008015</name>
</gene>